<reference evidence="1 2" key="1">
    <citation type="journal article" date="2021" name="Hortic Res">
        <title>High-quality reference genome and annotation aids understanding of berry development for evergreen blueberry (Vaccinium darrowii).</title>
        <authorList>
            <person name="Yu J."/>
            <person name="Hulse-Kemp A.M."/>
            <person name="Babiker E."/>
            <person name="Staton M."/>
        </authorList>
    </citation>
    <scope>NUCLEOTIDE SEQUENCE [LARGE SCALE GENOMIC DNA]</scope>
    <source>
        <strain evidence="2">cv. NJ 8807/NJ 8810</strain>
        <tissue evidence="1">Young leaf</tissue>
    </source>
</reference>
<dbReference type="Proteomes" id="UP000828048">
    <property type="component" value="Chromosome 5"/>
</dbReference>
<evidence type="ECO:0000313" key="1">
    <source>
        <dbReference type="EMBL" id="KAH7845758.1"/>
    </source>
</evidence>
<evidence type="ECO:0000313" key="2">
    <source>
        <dbReference type="Proteomes" id="UP000828048"/>
    </source>
</evidence>
<sequence length="222" mass="25377">MLRRQSLKMVCSGPPTTRSFRLMLCGRRRLNNKDDDDGGYGTLEFVLQGYESLVVKQKGSLAEAFAKHEERLEDCSDGRVKKWREALTEVANLSGWDLPKVANGDMGREIVRQESLEDPGKRSRLCYHDDVLKVLRYGTGTEAVKGLLLNTTDVQLNAKPFEPFEKMDKLWYNESVLEVWRDTMGTEEVEDCLLNLNDPEHVQPEKSLEWKQDSGQTEVPLP</sequence>
<organism evidence="1 2">
    <name type="scientific">Vaccinium darrowii</name>
    <dbReference type="NCBI Taxonomy" id="229202"/>
    <lineage>
        <taxon>Eukaryota</taxon>
        <taxon>Viridiplantae</taxon>
        <taxon>Streptophyta</taxon>
        <taxon>Embryophyta</taxon>
        <taxon>Tracheophyta</taxon>
        <taxon>Spermatophyta</taxon>
        <taxon>Magnoliopsida</taxon>
        <taxon>eudicotyledons</taxon>
        <taxon>Gunneridae</taxon>
        <taxon>Pentapetalae</taxon>
        <taxon>asterids</taxon>
        <taxon>Ericales</taxon>
        <taxon>Ericaceae</taxon>
        <taxon>Vaccinioideae</taxon>
        <taxon>Vaccinieae</taxon>
        <taxon>Vaccinium</taxon>
    </lineage>
</organism>
<gene>
    <name evidence="1" type="ORF">Vadar_005664</name>
</gene>
<proteinExistence type="predicted"/>
<dbReference type="EMBL" id="CM037155">
    <property type="protein sequence ID" value="KAH7845758.1"/>
    <property type="molecule type" value="Genomic_DNA"/>
</dbReference>
<comment type="caution">
    <text evidence="1">The sequence shown here is derived from an EMBL/GenBank/DDBJ whole genome shotgun (WGS) entry which is preliminary data.</text>
</comment>
<protein>
    <submittedName>
        <fullName evidence="1">Uncharacterized protein</fullName>
    </submittedName>
</protein>
<accession>A0ACB7XYB1</accession>
<keyword evidence="2" id="KW-1185">Reference proteome</keyword>
<name>A0ACB7XYB1_9ERIC</name>